<evidence type="ECO:0000313" key="1">
    <source>
        <dbReference type="EMBL" id="KAI0042170.1"/>
    </source>
</evidence>
<proteinExistence type="predicted"/>
<evidence type="ECO:0000313" key="2">
    <source>
        <dbReference type="Proteomes" id="UP000814033"/>
    </source>
</evidence>
<comment type="caution">
    <text evidence="1">The sequence shown here is derived from an EMBL/GenBank/DDBJ whole genome shotgun (WGS) entry which is preliminary data.</text>
</comment>
<gene>
    <name evidence="1" type="ORF">FA95DRAFT_610528</name>
</gene>
<organism evidence="1 2">
    <name type="scientific">Auriscalpium vulgare</name>
    <dbReference type="NCBI Taxonomy" id="40419"/>
    <lineage>
        <taxon>Eukaryota</taxon>
        <taxon>Fungi</taxon>
        <taxon>Dikarya</taxon>
        <taxon>Basidiomycota</taxon>
        <taxon>Agaricomycotina</taxon>
        <taxon>Agaricomycetes</taxon>
        <taxon>Russulales</taxon>
        <taxon>Auriscalpiaceae</taxon>
        <taxon>Auriscalpium</taxon>
    </lineage>
</organism>
<accession>A0ACB8RDT7</accession>
<protein>
    <submittedName>
        <fullName evidence="1">Uncharacterized protein</fullName>
    </submittedName>
</protein>
<reference evidence="1" key="2">
    <citation type="journal article" date="2022" name="New Phytol.">
        <title>Evolutionary transition to the ectomycorrhizal habit in the genomes of a hyperdiverse lineage of mushroom-forming fungi.</title>
        <authorList>
            <person name="Looney B."/>
            <person name="Miyauchi S."/>
            <person name="Morin E."/>
            <person name="Drula E."/>
            <person name="Courty P.E."/>
            <person name="Kohler A."/>
            <person name="Kuo A."/>
            <person name="LaButti K."/>
            <person name="Pangilinan J."/>
            <person name="Lipzen A."/>
            <person name="Riley R."/>
            <person name="Andreopoulos W."/>
            <person name="He G."/>
            <person name="Johnson J."/>
            <person name="Nolan M."/>
            <person name="Tritt A."/>
            <person name="Barry K.W."/>
            <person name="Grigoriev I.V."/>
            <person name="Nagy L.G."/>
            <person name="Hibbett D."/>
            <person name="Henrissat B."/>
            <person name="Matheny P.B."/>
            <person name="Labbe J."/>
            <person name="Martin F.M."/>
        </authorList>
    </citation>
    <scope>NUCLEOTIDE SEQUENCE</scope>
    <source>
        <strain evidence="1">FP105234-sp</strain>
    </source>
</reference>
<keyword evidence="2" id="KW-1185">Reference proteome</keyword>
<dbReference type="EMBL" id="MU276080">
    <property type="protein sequence ID" value="KAI0042170.1"/>
    <property type="molecule type" value="Genomic_DNA"/>
</dbReference>
<name>A0ACB8RDT7_9AGAM</name>
<reference evidence="1" key="1">
    <citation type="submission" date="2021-02" db="EMBL/GenBank/DDBJ databases">
        <authorList>
            <consortium name="DOE Joint Genome Institute"/>
            <person name="Ahrendt S."/>
            <person name="Looney B.P."/>
            <person name="Miyauchi S."/>
            <person name="Morin E."/>
            <person name="Drula E."/>
            <person name="Courty P.E."/>
            <person name="Chicoki N."/>
            <person name="Fauchery L."/>
            <person name="Kohler A."/>
            <person name="Kuo A."/>
            <person name="Labutti K."/>
            <person name="Pangilinan J."/>
            <person name="Lipzen A."/>
            <person name="Riley R."/>
            <person name="Andreopoulos W."/>
            <person name="He G."/>
            <person name="Johnson J."/>
            <person name="Barry K.W."/>
            <person name="Grigoriev I.V."/>
            <person name="Nagy L."/>
            <person name="Hibbett D."/>
            <person name="Henrissat B."/>
            <person name="Matheny P.B."/>
            <person name="Labbe J."/>
            <person name="Martin F."/>
        </authorList>
    </citation>
    <scope>NUCLEOTIDE SEQUENCE</scope>
    <source>
        <strain evidence="1">FP105234-sp</strain>
    </source>
</reference>
<sequence length="186" mass="20210">MGLDAAYARSCPKSCARWGGSAAIVGQGVARAPLFPRLWHFPIDADNGDLSDYSTKHTALSSESSAVNWTTTPYPLPHIMATGALPLDIHNTVMGSVYTILQHAGIDYPTLLACALVCRAWRGIAQSLLLRRVPYLTGGPYTTKTDPSYPFTLPHPPHERAPCCTCTRHPPSRLGEHPGHRLHFSA</sequence>
<dbReference type="Proteomes" id="UP000814033">
    <property type="component" value="Unassembled WGS sequence"/>
</dbReference>